<keyword evidence="2" id="KW-1185">Reference proteome</keyword>
<accession>A0ABV7PUE3</accession>
<dbReference type="EMBL" id="JBHRWO010000002">
    <property type="protein sequence ID" value="MFC3490954.1"/>
    <property type="molecule type" value="Genomic_DNA"/>
</dbReference>
<evidence type="ECO:0000313" key="1">
    <source>
        <dbReference type="EMBL" id="MFC3490954.1"/>
    </source>
</evidence>
<proteinExistence type="predicted"/>
<protein>
    <submittedName>
        <fullName evidence="1">Uncharacterized protein</fullName>
    </submittedName>
</protein>
<organism evidence="1 2">
    <name type="scientific">Glycomyces rhizosphaerae</name>
    <dbReference type="NCBI Taxonomy" id="2054422"/>
    <lineage>
        <taxon>Bacteria</taxon>
        <taxon>Bacillati</taxon>
        <taxon>Actinomycetota</taxon>
        <taxon>Actinomycetes</taxon>
        <taxon>Glycomycetales</taxon>
        <taxon>Glycomycetaceae</taxon>
        <taxon>Glycomyces</taxon>
    </lineage>
</organism>
<name>A0ABV7PUE3_9ACTN</name>
<comment type="caution">
    <text evidence="1">The sequence shown here is derived from an EMBL/GenBank/DDBJ whole genome shotgun (WGS) entry which is preliminary data.</text>
</comment>
<gene>
    <name evidence="1" type="ORF">ACFO8M_00410</name>
</gene>
<reference evidence="2" key="1">
    <citation type="journal article" date="2019" name="Int. J. Syst. Evol. Microbiol.">
        <title>The Global Catalogue of Microorganisms (GCM) 10K type strain sequencing project: providing services to taxonomists for standard genome sequencing and annotation.</title>
        <authorList>
            <consortium name="The Broad Institute Genomics Platform"/>
            <consortium name="The Broad Institute Genome Sequencing Center for Infectious Disease"/>
            <person name="Wu L."/>
            <person name="Ma J."/>
        </authorList>
    </citation>
    <scope>NUCLEOTIDE SEQUENCE [LARGE SCALE GENOMIC DNA]</scope>
    <source>
        <strain evidence="2">CGMCC 4.7396</strain>
    </source>
</reference>
<dbReference type="Proteomes" id="UP001595712">
    <property type="component" value="Unassembled WGS sequence"/>
</dbReference>
<evidence type="ECO:0000313" key="2">
    <source>
        <dbReference type="Proteomes" id="UP001595712"/>
    </source>
</evidence>
<dbReference type="RefSeq" id="WP_387968980.1">
    <property type="nucleotide sequence ID" value="NZ_JBHRWO010000002.1"/>
</dbReference>
<sequence>MPVKRHMERHEPAAFKEAAKHVRPPIWTMHLHVDGAWTLEGTYRHDTGFGLSVTIDRVLGDPVMPAQRREDADFPAEDDGWEDDWDCDIDKIAIEVERDDVDLWEGQTIADLAAEDLDHDQAGVFDLLTAVAKSGGQASALKACREIRQALVQLAAVVSDTIAIRREGPHCQGVHRSRVSD</sequence>